<dbReference type="InterPro" id="IPR020845">
    <property type="entry name" value="AMP-binding_CS"/>
</dbReference>
<protein>
    <recommendedName>
        <fullName evidence="3">AMP-dependent synthetase/ligase domain-containing protein</fullName>
    </recommendedName>
</protein>
<feature type="domain" description="AMP-dependent synthetase/ligase" evidence="3">
    <location>
        <begin position="59"/>
        <end position="462"/>
    </location>
</feature>
<dbReference type="AlphaFoldDB" id="A0A7S3GRD9"/>
<dbReference type="PROSITE" id="PS00455">
    <property type="entry name" value="AMP_BINDING"/>
    <property type="match status" value="1"/>
</dbReference>
<keyword evidence="1" id="KW-0547">Nucleotide-binding</keyword>
<dbReference type="InterPro" id="IPR000873">
    <property type="entry name" value="AMP-dep_synth/lig_dom"/>
</dbReference>
<dbReference type="InterPro" id="IPR042099">
    <property type="entry name" value="ANL_N_sf"/>
</dbReference>
<dbReference type="PANTHER" id="PTHR43272:SF33">
    <property type="entry name" value="AMP-BINDING DOMAIN-CONTAINING PROTEIN-RELATED"/>
    <property type="match status" value="1"/>
</dbReference>
<dbReference type="SUPFAM" id="SSF56801">
    <property type="entry name" value="Acetyl-CoA synthetase-like"/>
    <property type="match status" value="1"/>
</dbReference>
<dbReference type="Gene3D" id="3.40.50.12780">
    <property type="entry name" value="N-terminal domain of ligase-like"/>
    <property type="match status" value="2"/>
</dbReference>
<dbReference type="GO" id="GO:0004467">
    <property type="term" value="F:long-chain fatty acid-CoA ligase activity"/>
    <property type="evidence" value="ECO:0007669"/>
    <property type="project" value="TreeGrafter"/>
</dbReference>
<keyword evidence="2" id="KW-0067">ATP-binding</keyword>
<sequence>MRSMYRLGARVGSRKVSRFLSTVPTRPIQLFQFDTLVELQQKATAAYTTNPMFGTKVGNAFEWTTYSEFDVEVSKCRIALAEHHISKNDKIAIISNNRLEWAVIKYAANGLGSQIIPMYEAQMEKDWTYILEDSDAKVLIVATEAIYEKVKNYPGKIGKVESIICLDASVDKPYSYKHWMQKAVTKAQVPARTDITADDISTIIYTSGTTGKPKGVELSHRNVCGVIHGTNDLYRKYDAEFLEHQVSLAYLPWAHVYGMTCEVHQLTSTGSARAIVPSREQILECLQLSKPTCIISVPVLFNRVYDSIMKGISEQSAFRQKLVHYALSVSRERNANLEFGRSVSPFLAWKHNLLDKVIFSKIREKLGGRLKYMAAGGAATSLPVLQFFEDIGIPIMEGYGLTETSPIVTAGTVSWENRRLGCVGVPIPGVKVRIMDPETLQEMPSDTDGEITCSGPVVMTGYRKNQKANDEVFYQHDGARYFRTGDMGRMVEGKFLKITGRIKEQFKLENGKYVVPAPLEDVFTRSPYILQLFICGTNHPHPIALVVPNWANLLPWCEKYAKEFMCKIPTAAEVADNSVQTHAIFDEPAFKDLIGEEFVRLSSSVKGFERPSQWLPLAQPFTQENQMMTPKMSLRRTVISAVHKDKIEALYANKGYAVKYPRKVAEE</sequence>
<gene>
    <name evidence="4" type="ORF">SELO1098_LOCUS3212</name>
</gene>
<dbReference type="Pfam" id="PF23562">
    <property type="entry name" value="AMP-binding_C_3"/>
    <property type="match status" value="1"/>
</dbReference>
<evidence type="ECO:0000313" key="4">
    <source>
        <dbReference type="EMBL" id="CAE0274385.1"/>
    </source>
</evidence>
<reference evidence="4" key="1">
    <citation type="submission" date="2021-01" db="EMBL/GenBank/DDBJ databases">
        <authorList>
            <person name="Corre E."/>
            <person name="Pelletier E."/>
            <person name="Niang G."/>
            <person name="Scheremetjew M."/>
            <person name="Finn R."/>
            <person name="Kale V."/>
            <person name="Holt S."/>
            <person name="Cochrane G."/>
            <person name="Meng A."/>
            <person name="Brown T."/>
            <person name="Cohen L."/>
        </authorList>
    </citation>
    <scope>NUCLEOTIDE SEQUENCE</scope>
    <source>
        <strain evidence="4">CCAP 955/1</strain>
    </source>
</reference>
<evidence type="ECO:0000256" key="1">
    <source>
        <dbReference type="ARBA" id="ARBA00022741"/>
    </source>
</evidence>
<organism evidence="4">
    <name type="scientific">Spumella elongata</name>
    <dbReference type="NCBI Taxonomy" id="89044"/>
    <lineage>
        <taxon>Eukaryota</taxon>
        <taxon>Sar</taxon>
        <taxon>Stramenopiles</taxon>
        <taxon>Ochrophyta</taxon>
        <taxon>Chrysophyceae</taxon>
        <taxon>Chromulinales</taxon>
        <taxon>Chromulinaceae</taxon>
        <taxon>Spumella</taxon>
    </lineage>
</organism>
<evidence type="ECO:0000256" key="2">
    <source>
        <dbReference type="ARBA" id="ARBA00022840"/>
    </source>
</evidence>
<dbReference type="GO" id="GO:0016020">
    <property type="term" value="C:membrane"/>
    <property type="evidence" value="ECO:0007669"/>
    <property type="project" value="TreeGrafter"/>
</dbReference>
<name>A0A7S3GRD9_9STRA</name>
<proteinExistence type="predicted"/>
<dbReference type="PANTHER" id="PTHR43272">
    <property type="entry name" value="LONG-CHAIN-FATTY-ACID--COA LIGASE"/>
    <property type="match status" value="1"/>
</dbReference>
<evidence type="ECO:0000259" key="3">
    <source>
        <dbReference type="Pfam" id="PF00501"/>
    </source>
</evidence>
<dbReference type="GO" id="GO:0005524">
    <property type="term" value="F:ATP binding"/>
    <property type="evidence" value="ECO:0007669"/>
    <property type="project" value="UniProtKB-KW"/>
</dbReference>
<dbReference type="EMBL" id="HBIC01006066">
    <property type="protein sequence ID" value="CAE0274385.1"/>
    <property type="molecule type" value="Transcribed_RNA"/>
</dbReference>
<dbReference type="Pfam" id="PF00501">
    <property type="entry name" value="AMP-binding"/>
    <property type="match status" value="1"/>
</dbReference>
<accession>A0A7S3GRD9</accession>